<keyword evidence="10" id="KW-1185">Reference proteome</keyword>
<protein>
    <recommendedName>
        <fullName evidence="6 7">4-hydroxy-2-oxovalerate aldolase</fullName>
        <shortName evidence="6">HOA</shortName>
        <ecNumber evidence="6 7">4.1.3.39</ecNumber>
    </recommendedName>
    <alternativeName>
        <fullName evidence="6">4-hydroxy-2-keto-pentanoic acid aldolase</fullName>
    </alternativeName>
    <alternativeName>
        <fullName evidence="6">4-hydroxy-2-oxopentanoate aldolase</fullName>
    </alternativeName>
</protein>
<dbReference type="InterPro" id="IPR013785">
    <property type="entry name" value="Aldolase_TIM"/>
</dbReference>
<evidence type="ECO:0000259" key="8">
    <source>
        <dbReference type="PROSITE" id="PS50991"/>
    </source>
</evidence>
<evidence type="ECO:0000256" key="7">
    <source>
        <dbReference type="NCBIfam" id="TIGR03217"/>
    </source>
</evidence>
<keyword evidence="4 6" id="KW-0464">Manganese</keyword>
<evidence type="ECO:0000256" key="6">
    <source>
        <dbReference type="HAMAP-Rule" id="MF_01656"/>
    </source>
</evidence>
<dbReference type="CDD" id="cd07943">
    <property type="entry name" value="DRE_TIM_HOA"/>
    <property type="match status" value="1"/>
</dbReference>
<dbReference type="Pfam" id="PF00682">
    <property type="entry name" value="HMGL-like"/>
    <property type="match status" value="1"/>
</dbReference>
<feature type="binding site" evidence="6">
    <location>
        <position position="290"/>
    </location>
    <ligand>
        <name>substrate</name>
    </ligand>
</feature>
<dbReference type="NCBIfam" id="NF006049">
    <property type="entry name" value="PRK08195.1"/>
    <property type="match status" value="1"/>
</dbReference>
<feature type="site" description="Transition state stabilizer" evidence="6">
    <location>
        <position position="16"/>
    </location>
</feature>
<feature type="binding site" evidence="6">
    <location>
        <position position="17"/>
    </location>
    <ligand>
        <name>Mn(2+)</name>
        <dbReference type="ChEBI" id="CHEBI:29035"/>
    </ligand>
</feature>
<dbReference type="InterPro" id="IPR050073">
    <property type="entry name" value="2-IPM_HCS-like"/>
</dbReference>
<dbReference type="RefSeq" id="WP_265983915.1">
    <property type="nucleotide sequence ID" value="NZ_JAPHAV010000002.1"/>
</dbReference>
<keyword evidence="3 6" id="KW-0058">Aromatic hydrocarbons catabolism</keyword>
<feature type="domain" description="Pyruvate carboxyltransferase" evidence="8">
    <location>
        <begin position="8"/>
        <end position="260"/>
    </location>
</feature>
<dbReference type="Gene3D" id="3.20.20.70">
    <property type="entry name" value="Aldolase class I"/>
    <property type="match status" value="1"/>
</dbReference>
<comment type="caution">
    <text evidence="9">The sequence shown here is derived from an EMBL/GenBank/DDBJ whole genome shotgun (WGS) entry which is preliminary data.</text>
</comment>
<reference evidence="9 10" key="1">
    <citation type="submission" date="2022-11" db="EMBL/GenBank/DDBJ databases">
        <title>Brucella sp. YY2X, whole genome shotgun sequencing project.</title>
        <authorList>
            <person name="Yang Y."/>
        </authorList>
    </citation>
    <scope>NUCLEOTIDE SEQUENCE [LARGE SCALE GENOMIC DNA]</scope>
    <source>
        <strain evidence="9 10">YY2X</strain>
    </source>
</reference>
<dbReference type="NCBIfam" id="TIGR03217">
    <property type="entry name" value="4OH_2_O_val_ald"/>
    <property type="match status" value="1"/>
</dbReference>
<evidence type="ECO:0000256" key="3">
    <source>
        <dbReference type="ARBA" id="ARBA00022797"/>
    </source>
</evidence>
<dbReference type="EC" id="4.1.3.39" evidence="6 7"/>
<evidence type="ECO:0000256" key="1">
    <source>
        <dbReference type="ARBA" id="ARBA00008944"/>
    </source>
</evidence>
<dbReference type="EMBL" id="JAPHAV010000002">
    <property type="protein sequence ID" value="MCX2696482.1"/>
    <property type="molecule type" value="Genomic_DNA"/>
</dbReference>
<dbReference type="PANTHER" id="PTHR10277:SF9">
    <property type="entry name" value="2-ISOPROPYLMALATE SYNTHASE 1, CHLOROPLASTIC-RELATED"/>
    <property type="match status" value="1"/>
</dbReference>
<comment type="similarity">
    <text evidence="1 6">Belongs to the 4-hydroxy-2-oxovalerate aldolase family.</text>
</comment>
<organism evidence="9 10">
    <name type="scientific">Ochrobactrum chromiisoli</name>
    <dbReference type="NCBI Taxonomy" id="2993941"/>
    <lineage>
        <taxon>Bacteria</taxon>
        <taxon>Pseudomonadati</taxon>
        <taxon>Pseudomonadota</taxon>
        <taxon>Alphaproteobacteria</taxon>
        <taxon>Hyphomicrobiales</taxon>
        <taxon>Brucellaceae</taxon>
        <taxon>Brucella/Ochrobactrum group</taxon>
        <taxon>Ochrobactrum</taxon>
    </lineage>
</organism>
<dbReference type="InterPro" id="IPR017629">
    <property type="entry name" value="4OH_2_O-val_aldolase"/>
</dbReference>
<evidence type="ECO:0000256" key="4">
    <source>
        <dbReference type="ARBA" id="ARBA00023211"/>
    </source>
</evidence>
<feature type="active site" description="Proton acceptor" evidence="6">
    <location>
        <position position="20"/>
    </location>
</feature>
<proteinExistence type="inferred from homology"/>
<dbReference type="Gene3D" id="1.10.8.60">
    <property type="match status" value="1"/>
</dbReference>
<dbReference type="Proteomes" id="UP001301216">
    <property type="component" value="Unassembled WGS sequence"/>
</dbReference>
<name>A0ABT3QLM0_9HYPH</name>
<dbReference type="InterPro" id="IPR035685">
    <property type="entry name" value="DRE_TIM_HOA"/>
</dbReference>
<evidence type="ECO:0000313" key="9">
    <source>
        <dbReference type="EMBL" id="MCX2696482.1"/>
    </source>
</evidence>
<keyword evidence="5 6" id="KW-0456">Lyase</keyword>
<accession>A0ABT3QLM0</accession>
<keyword evidence="2 6" id="KW-0479">Metal-binding</keyword>
<dbReference type="InterPro" id="IPR012425">
    <property type="entry name" value="DmpG_comm"/>
</dbReference>
<evidence type="ECO:0000313" key="10">
    <source>
        <dbReference type="Proteomes" id="UP001301216"/>
    </source>
</evidence>
<dbReference type="InterPro" id="IPR000891">
    <property type="entry name" value="PYR_CT"/>
</dbReference>
<dbReference type="GO" id="GO:0008701">
    <property type="term" value="F:4-hydroxy-2-oxovalerate aldolase activity"/>
    <property type="evidence" value="ECO:0007669"/>
    <property type="project" value="UniProtKB-EC"/>
</dbReference>
<feature type="binding site" evidence="6">
    <location>
        <position position="199"/>
    </location>
    <ligand>
        <name>substrate</name>
    </ligand>
</feature>
<dbReference type="PROSITE" id="PS50991">
    <property type="entry name" value="PYR_CT"/>
    <property type="match status" value="1"/>
</dbReference>
<evidence type="ECO:0000256" key="5">
    <source>
        <dbReference type="ARBA" id="ARBA00023239"/>
    </source>
</evidence>
<feature type="binding site" evidence="6">
    <location>
        <position position="199"/>
    </location>
    <ligand>
        <name>Mn(2+)</name>
        <dbReference type="ChEBI" id="CHEBI:29035"/>
    </ligand>
</feature>
<evidence type="ECO:0000256" key="2">
    <source>
        <dbReference type="ARBA" id="ARBA00022723"/>
    </source>
</evidence>
<feature type="binding site" evidence="6">
    <location>
        <position position="170"/>
    </location>
    <ligand>
        <name>substrate</name>
    </ligand>
</feature>
<dbReference type="PANTHER" id="PTHR10277">
    <property type="entry name" value="HOMOCITRATE SYNTHASE-RELATED"/>
    <property type="match status" value="1"/>
</dbReference>
<comment type="catalytic activity">
    <reaction evidence="6">
        <text>(S)-4-hydroxy-2-oxopentanoate = acetaldehyde + pyruvate</text>
        <dbReference type="Rhea" id="RHEA:22624"/>
        <dbReference type="ChEBI" id="CHEBI:15343"/>
        <dbReference type="ChEBI" id="CHEBI:15361"/>
        <dbReference type="ChEBI" id="CHEBI:73143"/>
        <dbReference type="EC" id="4.1.3.39"/>
    </reaction>
</comment>
<sequence length="343" mass="36389">MSIEGRKITLHEMSLRDGMHAKRHQISIEQMVEIAKAADEAGMPWIEVTHGDGLGGASVNYGFSAATDEEYLSAVIPHMKKAKVSALLLPGIGTVDTLKRAMDCGISGVRVATHCTEADCAEQHITYAAKAGLDSVGFLMMSHRAGPEKLVEQALLMESYGANCVYCTDSAGHMLPDDVTARITAIRAALKPETELGFHGHHNLGMGIANSVAAVAAGANRIDGAIAGLGAGAGNAATELLVAVFERMGAITGVDLFKIMDAAEDLVVPMMDRPIRVDRGSLVLGYAGVYSSFLLFAERAEKRYGVPARDLLLELGRRGMIGGQEDMIEDLALTMSRAAKECC</sequence>
<dbReference type="SUPFAM" id="SSF89000">
    <property type="entry name" value="post-HMGL domain-like"/>
    <property type="match status" value="1"/>
</dbReference>
<feature type="binding site" evidence="6">
    <location>
        <begin position="16"/>
        <end position="17"/>
    </location>
    <ligand>
        <name>substrate</name>
    </ligand>
</feature>
<dbReference type="Pfam" id="PF07836">
    <property type="entry name" value="DmpG_comm"/>
    <property type="match status" value="1"/>
</dbReference>
<feature type="binding site" evidence="6">
    <location>
        <position position="201"/>
    </location>
    <ligand>
        <name>Mn(2+)</name>
        <dbReference type="ChEBI" id="CHEBI:29035"/>
    </ligand>
</feature>
<dbReference type="SUPFAM" id="SSF51569">
    <property type="entry name" value="Aldolase"/>
    <property type="match status" value="1"/>
</dbReference>
<gene>
    <name evidence="9" type="primary">dmpG</name>
    <name evidence="9" type="ORF">OPR82_06795</name>
</gene>
<dbReference type="HAMAP" id="MF_01656">
    <property type="entry name" value="HOA"/>
    <property type="match status" value="1"/>
</dbReference>